<evidence type="ECO:0000256" key="1">
    <source>
        <dbReference type="SAM" id="MobiDB-lite"/>
    </source>
</evidence>
<dbReference type="AlphaFoldDB" id="A0A286UCY7"/>
<dbReference type="EMBL" id="NBII01000007">
    <property type="protein sequence ID" value="PAV17456.1"/>
    <property type="molecule type" value="Genomic_DNA"/>
</dbReference>
<dbReference type="GO" id="GO:0003700">
    <property type="term" value="F:DNA-binding transcription factor activity"/>
    <property type="evidence" value="ECO:0007669"/>
    <property type="project" value="InterPro"/>
</dbReference>
<dbReference type="SMART" id="SM00338">
    <property type="entry name" value="BRLZ"/>
    <property type="match status" value="1"/>
</dbReference>
<feature type="compositionally biased region" description="Low complexity" evidence="1">
    <location>
        <begin position="376"/>
        <end position="385"/>
    </location>
</feature>
<feature type="compositionally biased region" description="Low complexity" evidence="1">
    <location>
        <begin position="351"/>
        <end position="366"/>
    </location>
</feature>
<evidence type="ECO:0000313" key="3">
    <source>
        <dbReference type="EMBL" id="PAV17456.1"/>
    </source>
</evidence>
<organism evidence="3 4">
    <name type="scientific">Pyrrhoderma noxium</name>
    <dbReference type="NCBI Taxonomy" id="2282107"/>
    <lineage>
        <taxon>Eukaryota</taxon>
        <taxon>Fungi</taxon>
        <taxon>Dikarya</taxon>
        <taxon>Basidiomycota</taxon>
        <taxon>Agaricomycotina</taxon>
        <taxon>Agaricomycetes</taxon>
        <taxon>Hymenochaetales</taxon>
        <taxon>Hymenochaetaceae</taxon>
        <taxon>Pyrrhoderma</taxon>
    </lineage>
</organism>
<comment type="caution">
    <text evidence="3">The sequence shown here is derived from an EMBL/GenBank/DDBJ whole genome shotgun (WGS) entry which is preliminary data.</text>
</comment>
<protein>
    <submittedName>
        <fullName evidence="3">Cross-pathway control</fullName>
    </submittedName>
</protein>
<name>A0A286UCY7_9AGAM</name>
<proteinExistence type="predicted"/>
<dbReference type="SUPFAM" id="SSF57959">
    <property type="entry name" value="Leucine zipper domain"/>
    <property type="match status" value="1"/>
</dbReference>
<feature type="compositionally biased region" description="Basic and acidic residues" evidence="1">
    <location>
        <begin position="207"/>
        <end position="217"/>
    </location>
</feature>
<dbReference type="Gene3D" id="3.30.160.60">
    <property type="entry name" value="Classic Zinc Finger"/>
    <property type="match status" value="1"/>
</dbReference>
<feature type="region of interest" description="Disordered" evidence="1">
    <location>
        <begin position="351"/>
        <end position="470"/>
    </location>
</feature>
<reference evidence="3 4" key="1">
    <citation type="journal article" date="2017" name="Mol. Ecol.">
        <title>Comparative and population genomic landscape of Phellinus noxius: A hypervariable fungus causing root rot in trees.</title>
        <authorList>
            <person name="Chung C.L."/>
            <person name="Lee T.J."/>
            <person name="Akiba M."/>
            <person name="Lee H.H."/>
            <person name="Kuo T.H."/>
            <person name="Liu D."/>
            <person name="Ke H.M."/>
            <person name="Yokoi T."/>
            <person name="Roa M.B."/>
            <person name="Lu M.J."/>
            <person name="Chang Y.Y."/>
            <person name="Ann P.J."/>
            <person name="Tsai J.N."/>
            <person name="Chen C.Y."/>
            <person name="Tzean S.S."/>
            <person name="Ota Y."/>
            <person name="Hattori T."/>
            <person name="Sahashi N."/>
            <person name="Liou R.F."/>
            <person name="Kikuchi T."/>
            <person name="Tsai I.J."/>
        </authorList>
    </citation>
    <scope>NUCLEOTIDE SEQUENCE [LARGE SCALE GENOMIC DNA]</scope>
    <source>
        <strain evidence="3 4">FFPRI411160</strain>
    </source>
</reference>
<sequence length="550" mass="59708">MIGIRYRFRTTRVHYPHPLVDSPSAAIQNQPQNNFTYSFVQDVLPPSLNLPRSPANPGVTHLSSEPFSIQNVPHHPTTLESNLLPSHLAHHGPVTVPQTDSRQRPRTRLLPKLRNSRLLAAQYGIPTKLPKPPHPNINSSYNVNRINQSTKNSKTLPDLKSSAIIPSTSTSTNLNISISDIHSLMTEYINMLANKPGEASGAVFPEAPKDSSSKTKTSEPSSEDAAESIRALFGGANDLTSSAWDEYLTSPFEFGLDNTSATNSPFDTPIDTLLATPALGFAGCNDFFTSPIVADDVLPDFDSSLADMPLFAGLSTVSVDSLTTTNKQSQEIEEPDLTGLYTIPMTPEIASLDSSSDSSMSMSPSLREPVSVEAIASSSASSSKKGGARTARKTPTGTRKNLTPEALVPIDAPTQPRTYLAPSATSRKEVPAIFARKRSRKTAFEADGEDDDGPSRPATPIPGTPIMSGPTFLASLGLPPDASEAEQIAAKRRQNTLAARRSRKRKLEYQKHLEDSIESITKDRDSWKERALALRRQIIQMGYPEPFGEE</sequence>
<dbReference type="PROSITE" id="PS50217">
    <property type="entry name" value="BZIP"/>
    <property type="match status" value="1"/>
</dbReference>
<dbReference type="PROSITE" id="PS00036">
    <property type="entry name" value="BZIP_BASIC"/>
    <property type="match status" value="1"/>
</dbReference>
<feature type="region of interest" description="Disordered" evidence="1">
    <location>
        <begin position="200"/>
        <end position="226"/>
    </location>
</feature>
<dbReference type="Proteomes" id="UP000217199">
    <property type="component" value="Unassembled WGS sequence"/>
</dbReference>
<dbReference type="STRING" id="2282107.A0A286UCY7"/>
<dbReference type="OrthoDB" id="2257100at2759"/>
<evidence type="ECO:0000259" key="2">
    <source>
        <dbReference type="PROSITE" id="PS50217"/>
    </source>
</evidence>
<dbReference type="InterPro" id="IPR046347">
    <property type="entry name" value="bZIP_sf"/>
</dbReference>
<accession>A0A286UCY7</accession>
<dbReference type="InterPro" id="IPR004827">
    <property type="entry name" value="bZIP"/>
</dbReference>
<keyword evidence="4" id="KW-1185">Reference proteome</keyword>
<dbReference type="CDD" id="cd12193">
    <property type="entry name" value="bZIP_GCN4"/>
    <property type="match status" value="1"/>
</dbReference>
<feature type="domain" description="BZIP" evidence="2">
    <location>
        <begin position="485"/>
        <end position="541"/>
    </location>
</feature>
<gene>
    <name evidence="3" type="ORF">PNOK_0752000</name>
</gene>
<evidence type="ECO:0000313" key="4">
    <source>
        <dbReference type="Proteomes" id="UP000217199"/>
    </source>
</evidence>
<dbReference type="InParanoid" id="A0A286UCY7"/>